<protein>
    <submittedName>
        <fullName evidence="1">Uncharacterized protein</fullName>
    </submittedName>
</protein>
<proteinExistence type="predicted"/>
<dbReference type="EMBL" id="CP033972">
    <property type="protein sequence ID" value="AZG44816.1"/>
    <property type="molecule type" value="Genomic_DNA"/>
</dbReference>
<reference evidence="1 2" key="1">
    <citation type="submission" date="2018-11" db="EMBL/GenBank/DDBJ databases">
        <title>Gordonia insulae sp. nov., isolated from an island soil.</title>
        <authorList>
            <person name="Kim Y.S."/>
            <person name="Kim S.B."/>
        </authorList>
    </citation>
    <scope>NUCLEOTIDE SEQUENCE [LARGE SCALE GENOMIC DNA]</scope>
    <source>
        <strain evidence="1 2">MMS17-SY073</strain>
    </source>
</reference>
<dbReference type="AlphaFoldDB" id="A0A3G8JI97"/>
<dbReference type="Proteomes" id="UP000271469">
    <property type="component" value="Chromosome"/>
</dbReference>
<evidence type="ECO:0000313" key="2">
    <source>
        <dbReference type="Proteomes" id="UP000271469"/>
    </source>
</evidence>
<accession>A0A3G8JI97</accession>
<sequence>MPDNPLGALGKAIKDAAMAANRKMWDEIFVFVDPDQSPLTANIRKQGDEAKDILRGIVITLGELEKRLPPSKDQAA</sequence>
<dbReference type="RefSeq" id="WP_124707622.1">
    <property type="nucleotide sequence ID" value="NZ_CP033972.1"/>
</dbReference>
<organism evidence="1 2">
    <name type="scientific">Gordonia insulae</name>
    <dbReference type="NCBI Taxonomy" id="2420509"/>
    <lineage>
        <taxon>Bacteria</taxon>
        <taxon>Bacillati</taxon>
        <taxon>Actinomycetota</taxon>
        <taxon>Actinomycetes</taxon>
        <taxon>Mycobacteriales</taxon>
        <taxon>Gordoniaceae</taxon>
        <taxon>Gordonia</taxon>
    </lineage>
</organism>
<gene>
    <name evidence="1" type="ORF">D7316_01407</name>
</gene>
<evidence type="ECO:0000313" key="1">
    <source>
        <dbReference type="EMBL" id="AZG44816.1"/>
    </source>
</evidence>
<dbReference type="KEGG" id="gom:D7316_01407"/>
<keyword evidence="2" id="KW-1185">Reference proteome</keyword>
<name>A0A3G8JI97_9ACTN</name>